<feature type="region of interest" description="Disordered" evidence="1">
    <location>
        <begin position="1"/>
        <end position="21"/>
    </location>
</feature>
<protein>
    <submittedName>
        <fullName evidence="3">Uncharacterized protein</fullName>
    </submittedName>
</protein>
<keyword evidence="2" id="KW-0472">Membrane</keyword>
<keyword evidence="2" id="KW-1133">Transmembrane helix</keyword>
<evidence type="ECO:0000256" key="2">
    <source>
        <dbReference type="SAM" id="Phobius"/>
    </source>
</evidence>
<comment type="caution">
    <text evidence="3">The sequence shown here is derived from an EMBL/GenBank/DDBJ whole genome shotgun (WGS) entry which is preliminary data.</text>
</comment>
<organism evidence="3 4">
    <name type="scientific">Rhizobium bangladeshense</name>
    <dbReference type="NCBI Taxonomy" id="1138189"/>
    <lineage>
        <taxon>Bacteria</taxon>
        <taxon>Pseudomonadati</taxon>
        <taxon>Pseudomonadota</taxon>
        <taxon>Alphaproteobacteria</taxon>
        <taxon>Hyphomicrobiales</taxon>
        <taxon>Rhizobiaceae</taxon>
        <taxon>Rhizobium/Agrobacterium group</taxon>
        <taxon>Rhizobium</taxon>
    </lineage>
</organism>
<dbReference type="GeneID" id="66150110"/>
<dbReference type="RefSeq" id="WP_138395911.1">
    <property type="nucleotide sequence ID" value="NZ_CP071617.1"/>
</dbReference>
<dbReference type="Proteomes" id="UP000720124">
    <property type="component" value="Unassembled WGS sequence"/>
</dbReference>
<feature type="transmembrane region" description="Helical" evidence="2">
    <location>
        <begin position="25"/>
        <end position="46"/>
    </location>
</feature>
<gene>
    <name evidence="3" type="ORF">HJA87_27190</name>
</gene>
<evidence type="ECO:0000313" key="4">
    <source>
        <dbReference type="Proteomes" id="UP000720124"/>
    </source>
</evidence>
<reference evidence="3 4" key="1">
    <citation type="submission" date="2020-06" db="EMBL/GenBank/DDBJ databases">
        <title>Global-level population genomics: horizontal gene transfer, symbiosis and evolution in Rhizobia.</title>
        <authorList>
            <person name="Gai Y."/>
        </authorList>
    </citation>
    <scope>NUCLEOTIDE SEQUENCE [LARGE SCALE GENOMIC DNA]</scope>
    <source>
        <strain evidence="3 4">PLR6_1b</strain>
    </source>
</reference>
<name>A0ABS7LQW7_9HYPH</name>
<dbReference type="EMBL" id="JABTXI010000013">
    <property type="protein sequence ID" value="MBY3593544.1"/>
    <property type="molecule type" value="Genomic_DNA"/>
</dbReference>
<accession>A0ABS7LQW7</accession>
<keyword evidence="4" id="KW-1185">Reference proteome</keyword>
<evidence type="ECO:0000256" key="1">
    <source>
        <dbReference type="SAM" id="MobiDB-lite"/>
    </source>
</evidence>
<evidence type="ECO:0000313" key="3">
    <source>
        <dbReference type="EMBL" id="MBY3593544.1"/>
    </source>
</evidence>
<sequence length="65" mass="7271">MSEVRKGGPIPSGMSHDNSKPPRRMMIFVITIFLIACLVALAFTWMRHPGEPDEKSPTATTEQTR</sequence>
<keyword evidence="2" id="KW-0812">Transmembrane</keyword>
<proteinExistence type="predicted"/>